<dbReference type="EMBL" id="BAAAGF010000001">
    <property type="protein sequence ID" value="GAA0735331.1"/>
    <property type="molecule type" value="Genomic_DNA"/>
</dbReference>
<gene>
    <name evidence="1" type="ORF">GCM10009431_00190</name>
</gene>
<evidence type="ECO:0000313" key="2">
    <source>
        <dbReference type="Proteomes" id="UP001500736"/>
    </source>
</evidence>
<accession>A0ABN1JCA2</accession>
<comment type="caution">
    <text evidence="1">The sequence shown here is derived from an EMBL/GenBank/DDBJ whole genome shotgun (WGS) entry which is preliminary data.</text>
</comment>
<dbReference type="Proteomes" id="UP001500736">
    <property type="component" value="Unassembled WGS sequence"/>
</dbReference>
<keyword evidence="2" id="KW-1185">Reference proteome</keyword>
<name>A0ABN1JCA2_9FLAO</name>
<evidence type="ECO:0000313" key="1">
    <source>
        <dbReference type="EMBL" id="GAA0735331.1"/>
    </source>
</evidence>
<reference evidence="1 2" key="1">
    <citation type="journal article" date="2019" name="Int. J. Syst. Evol. Microbiol.">
        <title>The Global Catalogue of Microorganisms (GCM) 10K type strain sequencing project: providing services to taxonomists for standard genome sequencing and annotation.</title>
        <authorList>
            <consortium name="The Broad Institute Genomics Platform"/>
            <consortium name="The Broad Institute Genome Sequencing Center for Infectious Disease"/>
            <person name="Wu L."/>
            <person name="Ma J."/>
        </authorList>
    </citation>
    <scope>NUCLEOTIDE SEQUENCE [LARGE SCALE GENOMIC DNA]</scope>
    <source>
        <strain evidence="1 2">JCM 15976</strain>
    </source>
</reference>
<sequence length="69" mass="7989">MEENTTLTESLILVISLKSEIIDAVETEDTLVLKLYCFVARYCDCKDTLKITYGQRLVKVIRFLLLNVF</sequence>
<protein>
    <submittedName>
        <fullName evidence="1">Uncharacterized protein</fullName>
    </submittedName>
</protein>
<organism evidence="1 2">
    <name type="scientific">Gaetbulibacter jejuensis</name>
    <dbReference type="NCBI Taxonomy" id="584607"/>
    <lineage>
        <taxon>Bacteria</taxon>
        <taxon>Pseudomonadati</taxon>
        <taxon>Bacteroidota</taxon>
        <taxon>Flavobacteriia</taxon>
        <taxon>Flavobacteriales</taxon>
        <taxon>Flavobacteriaceae</taxon>
        <taxon>Gaetbulibacter</taxon>
    </lineage>
</organism>
<proteinExistence type="predicted"/>